<feature type="compositionally biased region" description="Polar residues" evidence="2">
    <location>
        <begin position="105"/>
        <end position="121"/>
    </location>
</feature>
<name>A0A6A3LL99_9STRA</name>
<feature type="compositionally biased region" description="Low complexity" evidence="2">
    <location>
        <begin position="88"/>
        <end position="102"/>
    </location>
</feature>
<dbReference type="InterPro" id="IPR001202">
    <property type="entry name" value="WW_dom"/>
</dbReference>
<keyword evidence="1" id="KW-0175">Coiled coil</keyword>
<feature type="region of interest" description="Disordered" evidence="2">
    <location>
        <begin position="81"/>
        <end position="121"/>
    </location>
</feature>
<feature type="compositionally biased region" description="Low complexity" evidence="2">
    <location>
        <begin position="305"/>
        <end position="322"/>
    </location>
</feature>
<evidence type="ECO:0000313" key="7">
    <source>
        <dbReference type="Proteomes" id="UP000429607"/>
    </source>
</evidence>
<feature type="domain" description="WW" evidence="3">
    <location>
        <begin position="39"/>
        <end position="72"/>
    </location>
</feature>
<dbReference type="EMBL" id="QXFT01000834">
    <property type="protein sequence ID" value="KAE9334918.1"/>
    <property type="molecule type" value="Genomic_DNA"/>
</dbReference>
<feature type="compositionally biased region" description="Basic and acidic residues" evidence="2">
    <location>
        <begin position="358"/>
        <end position="378"/>
    </location>
</feature>
<protein>
    <recommendedName>
        <fullName evidence="3">WW domain-containing protein</fullName>
    </recommendedName>
</protein>
<dbReference type="Gene3D" id="3.30.1470.10">
    <property type="entry name" value="Photosystem I PsaD, reaction center subunit II"/>
    <property type="match status" value="1"/>
</dbReference>
<dbReference type="Pfam" id="PF00397">
    <property type="entry name" value="WW"/>
    <property type="match status" value="1"/>
</dbReference>
<dbReference type="CDD" id="cd00201">
    <property type="entry name" value="WW"/>
    <property type="match status" value="1"/>
</dbReference>
<feature type="region of interest" description="Disordered" evidence="2">
    <location>
        <begin position="1063"/>
        <end position="1090"/>
    </location>
</feature>
<organism evidence="4 9">
    <name type="scientific">Phytophthora rubi</name>
    <dbReference type="NCBI Taxonomy" id="129364"/>
    <lineage>
        <taxon>Eukaryota</taxon>
        <taxon>Sar</taxon>
        <taxon>Stramenopiles</taxon>
        <taxon>Oomycota</taxon>
        <taxon>Peronosporomycetes</taxon>
        <taxon>Peronosporales</taxon>
        <taxon>Peronosporaceae</taxon>
        <taxon>Phytophthora</taxon>
    </lineage>
</organism>
<evidence type="ECO:0000259" key="3">
    <source>
        <dbReference type="PROSITE" id="PS50020"/>
    </source>
</evidence>
<evidence type="ECO:0000313" key="6">
    <source>
        <dbReference type="EMBL" id="KAE9334918.1"/>
    </source>
</evidence>
<feature type="compositionally biased region" description="Basic and acidic residues" evidence="2">
    <location>
        <begin position="403"/>
        <end position="421"/>
    </location>
</feature>
<dbReference type="InterPro" id="IPR036020">
    <property type="entry name" value="WW_dom_sf"/>
</dbReference>
<dbReference type="InterPro" id="IPR053233">
    <property type="entry name" value="ABRA-related"/>
</dbReference>
<reference evidence="7 9" key="1">
    <citation type="submission" date="2018-09" db="EMBL/GenBank/DDBJ databases">
        <title>Genomic investigation of the strawberry pathogen Phytophthora fragariae indicates pathogenicity is determined by transcriptional variation in three key races.</title>
        <authorList>
            <person name="Adams T.M."/>
            <person name="Armitage A.D."/>
            <person name="Sobczyk M.K."/>
            <person name="Bates H.J."/>
            <person name="Dunwell J.M."/>
            <person name="Nellist C.F."/>
            <person name="Harrison R.J."/>
        </authorList>
    </citation>
    <scope>NUCLEOTIDE SEQUENCE [LARGE SCALE GENOMIC DNA]</scope>
    <source>
        <strain evidence="5 7">SCRP249</strain>
        <strain evidence="4 9">SCRP324</strain>
        <strain evidence="6 8">SCRP333</strain>
    </source>
</reference>
<feature type="region of interest" description="Disordered" evidence="2">
    <location>
        <begin position="127"/>
        <end position="146"/>
    </location>
</feature>
<feature type="compositionally biased region" description="Polar residues" evidence="2">
    <location>
        <begin position="274"/>
        <end position="295"/>
    </location>
</feature>
<dbReference type="PANTHER" id="PTHR21715">
    <property type="entry name" value="RH04127P"/>
    <property type="match status" value="1"/>
</dbReference>
<feature type="coiled-coil region" evidence="1">
    <location>
        <begin position="1016"/>
        <end position="1050"/>
    </location>
</feature>
<feature type="compositionally biased region" description="Basic and acidic residues" evidence="2">
    <location>
        <begin position="1158"/>
        <end position="1173"/>
    </location>
</feature>
<dbReference type="SUPFAM" id="SSF51045">
    <property type="entry name" value="WW domain"/>
    <property type="match status" value="1"/>
</dbReference>
<dbReference type="Proteomes" id="UP000434957">
    <property type="component" value="Unassembled WGS sequence"/>
</dbReference>
<evidence type="ECO:0000256" key="1">
    <source>
        <dbReference type="SAM" id="Coils"/>
    </source>
</evidence>
<feature type="compositionally biased region" description="Basic and acidic residues" evidence="2">
    <location>
        <begin position="436"/>
        <end position="450"/>
    </location>
</feature>
<dbReference type="OrthoDB" id="6344460at2759"/>
<gene>
    <name evidence="5" type="ORF">PR001_g12547</name>
    <name evidence="4" type="ORF">PR002_g12656</name>
    <name evidence="6" type="ORF">PR003_g13280</name>
</gene>
<dbReference type="EMBL" id="QXFV01000819">
    <property type="protein sequence ID" value="KAE9024963.1"/>
    <property type="molecule type" value="Genomic_DNA"/>
</dbReference>
<feature type="compositionally biased region" description="Polar residues" evidence="2">
    <location>
        <begin position="169"/>
        <end position="187"/>
    </location>
</feature>
<dbReference type="Proteomes" id="UP000429607">
    <property type="component" value="Unassembled WGS sequence"/>
</dbReference>
<evidence type="ECO:0000313" key="8">
    <source>
        <dbReference type="Proteomes" id="UP000434957"/>
    </source>
</evidence>
<feature type="compositionally biased region" description="Basic and acidic residues" evidence="2">
    <location>
        <begin position="385"/>
        <end position="396"/>
    </location>
</feature>
<dbReference type="PANTHER" id="PTHR21715:SF0">
    <property type="entry name" value="RH04127P"/>
    <property type="match status" value="1"/>
</dbReference>
<evidence type="ECO:0000313" key="5">
    <source>
        <dbReference type="EMBL" id="KAE9024963.1"/>
    </source>
</evidence>
<evidence type="ECO:0000313" key="4">
    <source>
        <dbReference type="EMBL" id="KAE9019969.1"/>
    </source>
</evidence>
<feature type="compositionally biased region" description="Low complexity" evidence="2">
    <location>
        <begin position="1143"/>
        <end position="1153"/>
    </location>
</feature>
<dbReference type="Proteomes" id="UP000435112">
    <property type="component" value="Unassembled WGS sequence"/>
</dbReference>
<dbReference type="PROSITE" id="PS50020">
    <property type="entry name" value="WW_DOMAIN_2"/>
    <property type="match status" value="1"/>
</dbReference>
<dbReference type="AlphaFoldDB" id="A0A6A3LL99"/>
<evidence type="ECO:0000313" key="9">
    <source>
        <dbReference type="Proteomes" id="UP000435112"/>
    </source>
</evidence>
<feature type="region of interest" description="Disordered" evidence="2">
    <location>
        <begin position="1128"/>
        <end position="1177"/>
    </location>
</feature>
<keyword evidence="8" id="KW-1185">Reference proteome</keyword>
<comment type="caution">
    <text evidence="4">The sequence shown here is derived from an EMBL/GenBank/DDBJ whole genome shotgun (WGS) entry which is preliminary data.</text>
</comment>
<sequence length="1273" mass="143379">MDTSSPEFQEALRDHARSLGVDPDTESYLLPLVQEALLAELPPDWEQGETEDGTLYYFNSGTEESIWEHPLDAHYRDLIQAKKEEHAAQPTETETATEVSAAPVNETTPHTNSTATAPASSNVDVYSFDDISDDETPTPIVSPAPVPSKSRISDLFVTPTLSMPARKLGNSTSVESAPERPQTTPATSGFGFGRDRSWLLDDDSPVAKPTPLSTQFSLQKQDAVDTSVVSATSRLGSFGSRRSGASTTVTSTLSLSSTSTTAISDAVTPLSPIPSSQTVVQSTEASSRRPSTIASTIKGPFFQDTTAQPTPIASAPSPTTTAKMQQLEKKLADANSDLERERNVHSDTTRQLQTAQQEAKESNYLKMKVNELKTKLSEQEGAASAREKQQLDKLAEQESAASAREKQQTDKMAKLEAENARLVKQQGQTQSQQMESQRKEAQQNREALESKQAELERLQKRLTEQEQQAKTTVDAHEKAQAELKQKLEASADADRRLHATEVAGLRDKLEKLEQQNRSMKNTAEELTTKCEQLEKLQQELRTLKSTAGEQASKCEQIEKLQQELRTLKNTAGDQAAKCDQLRDVQESLVKQEKLNREAEEKIRSLQAQLDRAERESTETNRKHSALVHDLDAKKSENSTLQAELLRTQDELRKCQDELRKAQEEVRKAQDELRTMNSSFEQQRHQQQLVLERERITADAEAQAQSRIQKLQSQLNAQLDEQTAAKARLQSEVVELRGELASVQAQQVKPLEKQREQLQREVDRLSERATALEKELRSAKQELSGQTDRANQLEIEVDVLVRREQQRKSQTDALTTAKNTAEKQLATLQDELLSAQHDKRIDTDKLNFRVRELESQVTQKEYEATRLEERFAKAEAWRAKEAARVEKRDAQLMELREQLTALQARHVEIETSAEIQELRVSKQKTELKTQKLERELNDERDARKRDEIRRTEELQRMQQAVEWQLPQLAQACVTRSSDEWARKCRAVAKKLRDELSMRALQERNELVAREHQAHEACERAEQKLKTAVAESEFLRREVSRLEDNNKVLLEQLHTIRVYLTQRPMPSQVSGVGSPPWSWPAQPAPNPPAPAGASMPLNFSDFSTVNQLNTQLGILHAQFQQLFDSNERRRSSATSFSPSDRFEIPSSPTASASRAAGHKFSNEDQRREVEARRSEDEDAEIQRLAMDALVDQKLAANGATTPSVLQRQQEELLTTLESIGEAADPRWLPVYSSPSSSSSPGPGAVVRMDGDDSGDHDEPHSTLWYQQDYWRRKYQ</sequence>
<dbReference type="SMART" id="SM00456">
    <property type="entry name" value="WW"/>
    <property type="match status" value="1"/>
</dbReference>
<feature type="compositionally biased region" description="Basic and acidic residues" evidence="2">
    <location>
        <begin position="326"/>
        <end position="348"/>
    </location>
</feature>
<feature type="region of interest" description="Disordered" evidence="2">
    <location>
        <begin position="1222"/>
        <end position="1260"/>
    </location>
</feature>
<feature type="region of interest" description="Disordered" evidence="2">
    <location>
        <begin position="163"/>
        <end position="195"/>
    </location>
</feature>
<feature type="compositionally biased region" description="Low complexity" evidence="2">
    <location>
        <begin position="425"/>
        <end position="435"/>
    </location>
</feature>
<evidence type="ECO:0000256" key="2">
    <source>
        <dbReference type="SAM" id="MobiDB-lite"/>
    </source>
</evidence>
<feature type="compositionally biased region" description="Low complexity" evidence="2">
    <location>
        <begin position="1230"/>
        <end position="1241"/>
    </location>
</feature>
<feature type="region of interest" description="Disordered" evidence="2">
    <location>
        <begin position="274"/>
        <end position="450"/>
    </location>
</feature>
<dbReference type="EMBL" id="QXFU01000806">
    <property type="protein sequence ID" value="KAE9019969.1"/>
    <property type="molecule type" value="Genomic_DNA"/>
</dbReference>
<accession>A0A6A3LL99</accession>
<proteinExistence type="predicted"/>